<organism evidence="2 3">
    <name type="scientific">Serendipita vermifera MAFF 305830</name>
    <dbReference type="NCBI Taxonomy" id="933852"/>
    <lineage>
        <taxon>Eukaryota</taxon>
        <taxon>Fungi</taxon>
        <taxon>Dikarya</taxon>
        <taxon>Basidiomycota</taxon>
        <taxon>Agaricomycotina</taxon>
        <taxon>Agaricomycetes</taxon>
        <taxon>Sebacinales</taxon>
        <taxon>Serendipitaceae</taxon>
        <taxon>Serendipita</taxon>
    </lineage>
</organism>
<feature type="compositionally biased region" description="Basic and acidic residues" evidence="1">
    <location>
        <begin position="7"/>
        <end position="19"/>
    </location>
</feature>
<feature type="region of interest" description="Disordered" evidence="1">
    <location>
        <begin position="1"/>
        <end position="77"/>
    </location>
</feature>
<reference evidence="2 3" key="1">
    <citation type="submission" date="2014-04" db="EMBL/GenBank/DDBJ databases">
        <authorList>
            <consortium name="DOE Joint Genome Institute"/>
            <person name="Kuo A."/>
            <person name="Zuccaro A."/>
            <person name="Kohler A."/>
            <person name="Nagy L.G."/>
            <person name="Floudas D."/>
            <person name="Copeland A."/>
            <person name="Barry K.W."/>
            <person name="Cichocki N."/>
            <person name="Veneault-Fourrey C."/>
            <person name="LaButti K."/>
            <person name="Lindquist E.A."/>
            <person name="Lipzen A."/>
            <person name="Lundell T."/>
            <person name="Morin E."/>
            <person name="Murat C."/>
            <person name="Sun H."/>
            <person name="Tunlid A."/>
            <person name="Henrissat B."/>
            <person name="Grigoriev I.V."/>
            <person name="Hibbett D.S."/>
            <person name="Martin F."/>
            <person name="Nordberg H.P."/>
            <person name="Cantor M.N."/>
            <person name="Hua S.X."/>
        </authorList>
    </citation>
    <scope>NUCLEOTIDE SEQUENCE [LARGE SCALE GENOMIC DNA]</scope>
    <source>
        <strain evidence="2 3">MAFF 305830</strain>
    </source>
</reference>
<feature type="compositionally biased region" description="Low complexity" evidence="1">
    <location>
        <begin position="267"/>
        <end position="286"/>
    </location>
</feature>
<gene>
    <name evidence="2" type="ORF">M408DRAFT_161301</name>
</gene>
<dbReference type="EMBL" id="KN824296">
    <property type="protein sequence ID" value="KIM27920.1"/>
    <property type="molecule type" value="Genomic_DNA"/>
</dbReference>
<feature type="compositionally biased region" description="Polar residues" evidence="1">
    <location>
        <begin position="55"/>
        <end position="66"/>
    </location>
</feature>
<dbReference type="OrthoDB" id="3260209at2759"/>
<evidence type="ECO:0000313" key="2">
    <source>
        <dbReference type="EMBL" id="KIM27920.1"/>
    </source>
</evidence>
<reference evidence="3" key="2">
    <citation type="submission" date="2015-01" db="EMBL/GenBank/DDBJ databases">
        <title>Evolutionary Origins and Diversification of the Mycorrhizal Mutualists.</title>
        <authorList>
            <consortium name="DOE Joint Genome Institute"/>
            <consortium name="Mycorrhizal Genomics Consortium"/>
            <person name="Kohler A."/>
            <person name="Kuo A."/>
            <person name="Nagy L.G."/>
            <person name="Floudas D."/>
            <person name="Copeland A."/>
            <person name="Barry K.W."/>
            <person name="Cichocki N."/>
            <person name="Veneault-Fourrey C."/>
            <person name="LaButti K."/>
            <person name="Lindquist E.A."/>
            <person name="Lipzen A."/>
            <person name="Lundell T."/>
            <person name="Morin E."/>
            <person name="Murat C."/>
            <person name="Riley R."/>
            <person name="Ohm R."/>
            <person name="Sun H."/>
            <person name="Tunlid A."/>
            <person name="Henrissat B."/>
            <person name="Grigoriev I.V."/>
            <person name="Hibbett D.S."/>
            <person name="Martin F."/>
        </authorList>
    </citation>
    <scope>NUCLEOTIDE SEQUENCE [LARGE SCALE GENOMIC DNA]</scope>
    <source>
        <strain evidence="3">MAFF 305830</strain>
    </source>
</reference>
<sequence length="405" mass="42751">MNYELGKVQEYRAEREAKRTSAGRSRTYSQSKPSKSSLGSDDAASNASILRRSWASKSTVEVSSHTPVPRDTRKSLRETLLAPLRTTFTRSNRSTAPKSIRDDSSSFFAGSSIDLGYPASPVSPPPMSPMSPAIDEESIYTGSDETHSAAPITPANSEMLGELVIGKPVPRRRSTGTRRSSGGLAPSAPMPSPTTPLPPLPSITVNAAGGRSSLPVPLPAMPQHAPPVPPLAHDIKSRVAFMPIKSLRANPAPVMTSGSAVQVPVPTVGTSPPSSSAASPIRRTTTLSASSSQDRLTVPEQPAGHVGNAYLRAPNRRIYNASVVARSMGHLPVATNAREASFYDDSDVDRVDPFLAHLGGQDADQSFVSLMLPWIDAGQTPSALSSVSNISIPSFDDSKPDLVAT</sequence>
<dbReference type="AlphaFoldDB" id="A0A0C3ATM3"/>
<dbReference type="HOGENOM" id="CLU_680007_0_0_1"/>
<name>A0A0C3ATM3_SERVB</name>
<feature type="region of interest" description="Disordered" evidence="1">
    <location>
        <begin position="144"/>
        <end position="208"/>
    </location>
</feature>
<proteinExistence type="predicted"/>
<dbReference type="Proteomes" id="UP000054097">
    <property type="component" value="Unassembled WGS sequence"/>
</dbReference>
<evidence type="ECO:0000313" key="3">
    <source>
        <dbReference type="Proteomes" id="UP000054097"/>
    </source>
</evidence>
<protein>
    <submittedName>
        <fullName evidence="2">Uncharacterized protein</fullName>
    </submittedName>
</protein>
<keyword evidence="3" id="KW-1185">Reference proteome</keyword>
<feature type="compositionally biased region" description="Low complexity" evidence="1">
    <location>
        <begin position="177"/>
        <end position="187"/>
    </location>
</feature>
<feature type="region of interest" description="Disordered" evidence="1">
    <location>
        <begin position="267"/>
        <end position="302"/>
    </location>
</feature>
<feature type="compositionally biased region" description="Basic and acidic residues" evidence="1">
    <location>
        <begin position="68"/>
        <end position="77"/>
    </location>
</feature>
<accession>A0A0C3ATM3</accession>
<evidence type="ECO:0000256" key="1">
    <source>
        <dbReference type="SAM" id="MobiDB-lite"/>
    </source>
</evidence>
<feature type="compositionally biased region" description="Pro residues" evidence="1">
    <location>
        <begin position="188"/>
        <end position="201"/>
    </location>
</feature>
<feature type="compositionally biased region" description="Low complexity" evidence="1">
    <location>
        <begin position="25"/>
        <end position="40"/>
    </location>
</feature>